<gene>
    <name evidence="1" type="ORF">GBAG_0384</name>
</gene>
<dbReference type="RefSeq" id="WP_156104844.1">
    <property type="nucleotide sequence ID" value="NZ_JMPI01000011.1"/>
</dbReference>
<dbReference type="EMBL" id="JMPI01000011">
    <property type="protein sequence ID" value="KFC84218.1"/>
    <property type="molecule type" value="Genomic_DNA"/>
</dbReference>
<evidence type="ECO:0000313" key="1">
    <source>
        <dbReference type="EMBL" id="KFC84218.1"/>
    </source>
</evidence>
<evidence type="ECO:0000313" key="2">
    <source>
        <dbReference type="Proteomes" id="UP000028653"/>
    </source>
</evidence>
<dbReference type="STRING" id="1006004.GBAG_0384"/>
<dbReference type="AlphaFoldDB" id="A0A085GKH3"/>
<dbReference type="Proteomes" id="UP000028653">
    <property type="component" value="Unassembled WGS sequence"/>
</dbReference>
<proteinExistence type="predicted"/>
<protein>
    <submittedName>
        <fullName evidence="1">Uncharacterized protein</fullName>
    </submittedName>
</protein>
<sequence length="48" mass="5406">MTVITLNQPIITIQPFFVAQITIEAAISTSKWKTTRYKPLTLVDTLKA</sequence>
<keyword evidence="2" id="KW-1185">Reference proteome</keyword>
<organism evidence="1 2">
    <name type="scientific">Buttiauxella agrestis ATCC 33320</name>
    <dbReference type="NCBI Taxonomy" id="1006004"/>
    <lineage>
        <taxon>Bacteria</taxon>
        <taxon>Pseudomonadati</taxon>
        <taxon>Pseudomonadota</taxon>
        <taxon>Gammaproteobacteria</taxon>
        <taxon>Enterobacterales</taxon>
        <taxon>Enterobacteriaceae</taxon>
        <taxon>Buttiauxella</taxon>
    </lineage>
</organism>
<name>A0A085GKH3_9ENTR</name>
<comment type="caution">
    <text evidence="1">The sequence shown here is derived from an EMBL/GenBank/DDBJ whole genome shotgun (WGS) entry which is preliminary data.</text>
</comment>
<accession>A0A085GKH3</accession>
<reference evidence="1 2" key="1">
    <citation type="submission" date="2014-05" db="EMBL/GenBank/DDBJ databases">
        <title>ATOL: Assembling a taxonomically balanced genome-scale reconstruction of the evolutionary history of the Enterobacteriaceae.</title>
        <authorList>
            <person name="Plunkett G.III."/>
            <person name="Neeno-Eckwall E.C."/>
            <person name="Glasner J.D."/>
            <person name="Perna N.T."/>
        </authorList>
    </citation>
    <scope>NUCLEOTIDE SEQUENCE [LARGE SCALE GENOMIC DNA]</scope>
    <source>
        <strain evidence="1 2">ATCC 33320</strain>
    </source>
</reference>